<accession>A0A9Q1HFN6</accession>
<dbReference type="InterPro" id="IPR004046">
    <property type="entry name" value="GST_C"/>
</dbReference>
<dbReference type="InterPro" id="IPR010987">
    <property type="entry name" value="Glutathione-S-Trfase_C-like"/>
</dbReference>
<dbReference type="AlphaFoldDB" id="A0A9Q1HFN6"/>
<evidence type="ECO:0000313" key="2">
    <source>
        <dbReference type="EMBL" id="KAJ8044175.1"/>
    </source>
</evidence>
<keyword evidence="3" id="KW-1185">Reference proteome</keyword>
<evidence type="ECO:0000259" key="1">
    <source>
        <dbReference type="PROSITE" id="PS50405"/>
    </source>
</evidence>
<dbReference type="EMBL" id="JAIZAY010000004">
    <property type="protein sequence ID" value="KAJ8044175.1"/>
    <property type="molecule type" value="Genomic_DNA"/>
</dbReference>
<dbReference type="Pfam" id="PF14497">
    <property type="entry name" value="GST_C_3"/>
    <property type="match status" value="1"/>
</dbReference>
<feature type="domain" description="GST C-terminal" evidence="1">
    <location>
        <begin position="1"/>
        <end position="96"/>
    </location>
</feature>
<protein>
    <recommendedName>
        <fullName evidence="1">GST C-terminal domain-containing protein</fullName>
    </recommendedName>
</protein>
<proteinExistence type="predicted"/>
<dbReference type="SUPFAM" id="SSF47616">
    <property type="entry name" value="GST C-terminal domain-like"/>
    <property type="match status" value="1"/>
</dbReference>
<name>A0A9Q1HFN6_HOLLE</name>
<comment type="caution">
    <text evidence="2">The sequence shown here is derived from an EMBL/GenBank/DDBJ whole genome shotgun (WGS) entry which is preliminary data.</text>
</comment>
<evidence type="ECO:0000313" key="3">
    <source>
        <dbReference type="Proteomes" id="UP001152320"/>
    </source>
</evidence>
<dbReference type="Proteomes" id="UP001152320">
    <property type="component" value="Chromosome 4"/>
</dbReference>
<dbReference type="Gene3D" id="1.20.1050.10">
    <property type="match status" value="1"/>
</dbReference>
<dbReference type="InterPro" id="IPR036282">
    <property type="entry name" value="Glutathione-S-Trfase_C_sf"/>
</dbReference>
<dbReference type="Gene3D" id="3.40.30.10">
    <property type="entry name" value="Glutaredoxin"/>
    <property type="match status" value="1"/>
</dbReference>
<dbReference type="OrthoDB" id="414243at2759"/>
<sequence>MKRISKLEKLLNRTKTAVAGSLEIRAELFPTTVPSQVTLADIMAFSMIDDKLPGILDIKDGEFDLKEHYLLKAFVERFKAQEKIADWIKRRPQTAY</sequence>
<gene>
    <name evidence="2" type="ORF">HOLleu_11560</name>
</gene>
<reference evidence="2" key="1">
    <citation type="submission" date="2021-10" db="EMBL/GenBank/DDBJ databases">
        <title>Tropical sea cucumber genome reveals ecological adaptation and Cuvierian tubules defense mechanism.</title>
        <authorList>
            <person name="Chen T."/>
        </authorList>
    </citation>
    <scope>NUCLEOTIDE SEQUENCE</scope>
    <source>
        <strain evidence="2">Nanhai2018</strain>
        <tissue evidence="2">Muscle</tissue>
    </source>
</reference>
<dbReference type="PROSITE" id="PS50405">
    <property type="entry name" value="GST_CTER"/>
    <property type="match status" value="1"/>
</dbReference>
<organism evidence="2 3">
    <name type="scientific">Holothuria leucospilota</name>
    <name type="common">Black long sea cucumber</name>
    <name type="synonym">Mertensiothuria leucospilota</name>
    <dbReference type="NCBI Taxonomy" id="206669"/>
    <lineage>
        <taxon>Eukaryota</taxon>
        <taxon>Metazoa</taxon>
        <taxon>Echinodermata</taxon>
        <taxon>Eleutherozoa</taxon>
        <taxon>Echinozoa</taxon>
        <taxon>Holothuroidea</taxon>
        <taxon>Aspidochirotacea</taxon>
        <taxon>Aspidochirotida</taxon>
        <taxon>Holothuriidae</taxon>
        <taxon>Holothuria</taxon>
    </lineage>
</organism>